<dbReference type="InterPro" id="IPR002912">
    <property type="entry name" value="ACT_dom"/>
</dbReference>
<dbReference type="EMBL" id="JACRTL010000006">
    <property type="protein sequence ID" value="MBC8611532.1"/>
    <property type="molecule type" value="Genomic_DNA"/>
</dbReference>
<sequence>MKAVITVIGKDTVGILSKVSTVCAEYGANIIDVNQTVMQDLFAMVMLVETDRLTVDLSVMRSALEALGQENNLQIHVMHEDIFNSMHRI</sequence>
<reference evidence="3" key="1">
    <citation type="submission" date="2020-08" db="EMBL/GenBank/DDBJ databases">
        <title>Genome public.</title>
        <authorList>
            <person name="Liu C."/>
            <person name="Sun Q."/>
        </authorList>
    </citation>
    <scope>NUCLEOTIDE SEQUENCE</scope>
    <source>
        <strain evidence="3">NSJ-15</strain>
    </source>
</reference>
<dbReference type="Pfam" id="PF13740">
    <property type="entry name" value="ACT_6"/>
    <property type="match status" value="1"/>
</dbReference>
<evidence type="ECO:0000313" key="4">
    <source>
        <dbReference type="Proteomes" id="UP000632659"/>
    </source>
</evidence>
<accession>A0A8J6U007</accession>
<feature type="domain" description="ACT" evidence="2">
    <location>
        <begin position="4"/>
        <end position="78"/>
    </location>
</feature>
<dbReference type="Proteomes" id="UP000632659">
    <property type="component" value="Unassembled WGS sequence"/>
</dbReference>
<dbReference type="InterPro" id="IPR022986">
    <property type="entry name" value="UPF0237_ACT"/>
</dbReference>
<organism evidence="3 4">
    <name type="scientific">Massiliimalia timonensis</name>
    <dbReference type="NCBI Taxonomy" id="1987501"/>
    <lineage>
        <taxon>Bacteria</taxon>
        <taxon>Bacillati</taxon>
        <taxon>Bacillota</taxon>
        <taxon>Clostridia</taxon>
        <taxon>Eubacteriales</taxon>
        <taxon>Oscillospiraceae</taxon>
        <taxon>Massiliimalia</taxon>
    </lineage>
</organism>
<dbReference type="InterPro" id="IPR050990">
    <property type="entry name" value="UPF0237/GcvR_regulator"/>
</dbReference>
<dbReference type="PANTHER" id="PTHR34875:SF6">
    <property type="entry name" value="UPF0237 PROTEIN MJ1558"/>
    <property type="match status" value="1"/>
</dbReference>
<name>A0A8J6U007_9FIRM</name>
<dbReference type="InterPro" id="IPR045865">
    <property type="entry name" value="ACT-like_dom_sf"/>
</dbReference>
<comment type="caution">
    <text evidence="3">The sequence shown here is derived from an EMBL/GenBank/DDBJ whole genome shotgun (WGS) entry which is preliminary data.</text>
</comment>
<comment type="similarity">
    <text evidence="1">Belongs to the UPF0237 family.</text>
</comment>
<dbReference type="RefSeq" id="WP_093987728.1">
    <property type="nucleotide sequence ID" value="NZ_FYDD01000002.1"/>
</dbReference>
<dbReference type="PANTHER" id="PTHR34875">
    <property type="entry name" value="UPF0237 PROTEIN MJ1558"/>
    <property type="match status" value="1"/>
</dbReference>
<protein>
    <recommendedName>
        <fullName evidence="1">UPF0237 protein H8702_10535</fullName>
    </recommendedName>
</protein>
<keyword evidence="4" id="KW-1185">Reference proteome</keyword>
<dbReference type="HAMAP" id="MF_01054">
    <property type="entry name" value="UPF0237"/>
    <property type="match status" value="1"/>
</dbReference>
<dbReference type="CDD" id="cd04872">
    <property type="entry name" value="ACT_1ZPV"/>
    <property type="match status" value="1"/>
</dbReference>
<dbReference type="Gene3D" id="3.30.70.260">
    <property type="match status" value="1"/>
</dbReference>
<evidence type="ECO:0000259" key="2">
    <source>
        <dbReference type="PROSITE" id="PS51671"/>
    </source>
</evidence>
<dbReference type="OrthoDB" id="9803078at2"/>
<dbReference type="SUPFAM" id="SSF55021">
    <property type="entry name" value="ACT-like"/>
    <property type="match status" value="1"/>
</dbReference>
<evidence type="ECO:0000256" key="1">
    <source>
        <dbReference type="HAMAP-Rule" id="MF_01054"/>
    </source>
</evidence>
<evidence type="ECO:0000313" key="3">
    <source>
        <dbReference type="EMBL" id="MBC8611532.1"/>
    </source>
</evidence>
<dbReference type="NCBIfam" id="NF001220">
    <property type="entry name" value="PRK00194.1"/>
    <property type="match status" value="1"/>
</dbReference>
<dbReference type="PROSITE" id="PS51671">
    <property type="entry name" value="ACT"/>
    <property type="match status" value="1"/>
</dbReference>
<gene>
    <name evidence="3" type="ORF">H8702_10535</name>
</gene>
<dbReference type="AlphaFoldDB" id="A0A8J6U007"/>
<proteinExistence type="inferred from homology"/>